<protein>
    <submittedName>
        <fullName evidence="2">YegP family protein</fullName>
    </submittedName>
</protein>
<dbReference type="Gene3D" id="3.30.160.160">
    <property type="entry name" value="YegP-like"/>
    <property type="match status" value="1"/>
</dbReference>
<dbReference type="PANTHER" id="PTHR40606:SF1">
    <property type="entry name" value="UPF0339 PROTEIN YEGP"/>
    <property type="match status" value="1"/>
</dbReference>
<dbReference type="RefSeq" id="WP_235057858.1">
    <property type="nucleotide sequence ID" value="NZ_JAKFHA010000043.1"/>
</dbReference>
<name>A0AA41Q7M2_9ACTN</name>
<dbReference type="InterPro" id="IPR051141">
    <property type="entry name" value="UPF0339_domain"/>
</dbReference>
<proteinExistence type="predicted"/>
<feature type="domain" description="DUF1508" evidence="1">
    <location>
        <begin position="10"/>
        <end position="57"/>
    </location>
</feature>
<reference evidence="2" key="1">
    <citation type="submission" date="2022-01" db="EMBL/GenBank/DDBJ databases">
        <title>Genome-Based Taxonomic Classification of the Phylum Actinobacteria.</title>
        <authorList>
            <person name="Gao Y."/>
        </authorList>
    </citation>
    <scope>NUCLEOTIDE SEQUENCE</scope>
    <source>
        <strain evidence="2">KLBMP 8922</strain>
    </source>
</reference>
<evidence type="ECO:0000313" key="3">
    <source>
        <dbReference type="Proteomes" id="UP001165378"/>
    </source>
</evidence>
<organism evidence="2 3">
    <name type="scientific">Yinghuangia soli</name>
    <dbReference type="NCBI Taxonomy" id="2908204"/>
    <lineage>
        <taxon>Bacteria</taxon>
        <taxon>Bacillati</taxon>
        <taxon>Actinomycetota</taxon>
        <taxon>Actinomycetes</taxon>
        <taxon>Kitasatosporales</taxon>
        <taxon>Streptomycetaceae</taxon>
        <taxon>Yinghuangia</taxon>
    </lineage>
</organism>
<comment type="caution">
    <text evidence="2">The sequence shown here is derived from an EMBL/GenBank/DDBJ whole genome shotgun (WGS) entry which is preliminary data.</text>
</comment>
<dbReference type="SUPFAM" id="SSF160113">
    <property type="entry name" value="YegP-like"/>
    <property type="match status" value="1"/>
</dbReference>
<evidence type="ECO:0000313" key="2">
    <source>
        <dbReference type="EMBL" id="MCF2533089.1"/>
    </source>
</evidence>
<dbReference type="InterPro" id="IPR010879">
    <property type="entry name" value="DUF1508"/>
</dbReference>
<dbReference type="Proteomes" id="UP001165378">
    <property type="component" value="Unassembled WGS sequence"/>
</dbReference>
<dbReference type="EMBL" id="JAKFHA010000043">
    <property type="protein sequence ID" value="MCF2533089.1"/>
    <property type="molecule type" value="Genomic_DNA"/>
</dbReference>
<sequence>MTGKFEWFNDKAGKWRWHLLAGNGQIIATSQAYKSKQACMDGIESVRRNAPGAPVVEHQPDQVLTSA</sequence>
<accession>A0AA41Q7M2</accession>
<dbReference type="Pfam" id="PF07411">
    <property type="entry name" value="DUF1508"/>
    <property type="match status" value="1"/>
</dbReference>
<keyword evidence="3" id="KW-1185">Reference proteome</keyword>
<gene>
    <name evidence="2" type="ORF">LZ495_38555</name>
</gene>
<evidence type="ECO:0000259" key="1">
    <source>
        <dbReference type="Pfam" id="PF07411"/>
    </source>
</evidence>
<dbReference type="PANTHER" id="PTHR40606">
    <property type="match status" value="1"/>
</dbReference>
<dbReference type="InterPro" id="IPR036913">
    <property type="entry name" value="YegP-like_sf"/>
</dbReference>
<dbReference type="AlphaFoldDB" id="A0AA41Q7M2"/>